<dbReference type="EMBL" id="AUWU02000001">
    <property type="protein sequence ID" value="KAH0577868.1"/>
    <property type="molecule type" value="Genomic_DNA"/>
</dbReference>
<keyword evidence="2" id="KW-0863">Zinc-finger</keyword>
<evidence type="ECO:0000256" key="1">
    <source>
        <dbReference type="ARBA" id="ARBA00022723"/>
    </source>
</evidence>
<accession>V6LHF4</accession>
<dbReference type="Proteomes" id="UP000018208">
    <property type="component" value="Unassembled WGS sequence"/>
</dbReference>
<keyword evidence="1" id="KW-0479">Metal-binding</keyword>
<dbReference type="PANTHER" id="PTHR13267">
    <property type="entry name" value="ZINC FINGER PROTEIN 277"/>
    <property type="match status" value="1"/>
</dbReference>
<evidence type="ECO:0000256" key="2">
    <source>
        <dbReference type="ARBA" id="ARBA00022771"/>
    </source>
</evidence>
<keyword evidence="3" id="KW-0862">Zinc</keyword>
<dbReference type="VEuPathDB" id="GiardiaDB:SS50377_21222"/>
<evidence type="ECO:0000256" key="4">
    <source>
        <dbReference type="ARBA" id="ARBA00034119"/>
    </source>
</evidence>
<dbReference type="Pfam" id="PF12756">
    <property type="entry name" value="zf-C2H2_2"/>
    <property type="match status" value="2"/>
</dbReference>
<dbReference type="EMBL" id="KI546130">
    <property type="protein sequence ID" value="EST43995.1"/>
    <property type="molecule type" value="Genomic_DNA"/>
</dbReference>
<dbReference type="PANTHER" id="PTHR13267:SF3">
    <property type="entry name" value="ZINC FINGER PROTEIN 277"/>
    <property type="match status" value="1"/>
</dbReference>
<proteinExistence type="inferred from homology"/>
<feature type="domain" description="C2H2-type" evidence="5">
    <location>
        <begin position="165"/>
        <end position="187"/>
    </location>
</feature>
<sequence length="373" mass="43966">MLINQLNCPVCSECFTHQGLIQHLKVLHNMAITRLIDFFDPRYYLSLIQSVIDIDKPFKQCDIFQIRQSDGVMATQRSAVQDQQLRKMAFAFQRKRALQQHRFESEMTSFVHQCQICNDVFSNITRQNMLKHYENHGLKVGGIDGVVYIEKFLLELKKQVNELVCPCCEQQFKGNKEFKQHLKQKGHLRFNAKRTDIDHFFLTNYREYGKSWRYKDISDDDIDDINNTENFSDTTDQECECIQQECQLKLEIIPHADLAYQIDFDSICQCLFCSFQNNLQGVKQHMINDHSFNFQQLQTLTDVYQRIMQVNYFRIKVNLLQCPLCDLIFSDSDYAAKHFSNLEHGQLQILTDQCYLLPFITDDALLIDVIDEE</sequence>
<dbReference type="InterPro" id="IPR013087">
    <property type="entry name" value="Znf_C2H2_type"/>
</dbReference>
<reference evidence="7" key="2">
    <citation type="submission" date="2020-12" db="EMBL/GenBank/DDBJ databases">
        <title>New Spironucleus salmonicida genome in near-complete chromosomes.</title>
        <authorList>
            <person name="Xu F."/>
            <person name="Kurt Z."/>
            <person name="Jimenez-Gonzalez A."/>
            <person name="Astvaldsson A."/>
            <person name="Andersson J.O."/>
            <person name="Svard S.G."/>
        </authorList>
    </citation>
    <scope>NUCLEOTIDE SEQUENCE</scope>
    <source>
        <strain evidence="7">ATCC 50377</strain>
    </source>
</reference>
<protein>
    <submittedName>
        <fullName evidence="6">Rad50 zinc hook motif-containing protein</fullName>
    </submittedName>
</protein>
<dbReference type="GO" id="GO:0008270">
    <property type="term" value="F:zinc ion binding"/>
    <property type="evidence" value="ECO:0007669"/>
    <property type="project" value="UniProtKB-KW"/>
</dbReference>
<dbReference type="AlphaFoldDB" id="V6LHF4"/>
<dbReference type="SMART" id="SM00355">
    <property type="entry name" value="ZnF_C2H2"/>
    <property type="match status" value="5"/>
</dbReference>
<evidence type="ECO:0000313" key="7">
    <source>
        <dbReference type="EMBL" id="KAH0577868.1"/>
    </source>
</evidence>
<dbReference type="InterPro" id="IPR041661">
    <property type="entry name" value="ZN622/Rei1/Reh1_Znf-C2H2"/>
</dbReference>
<reference evidence="6 7" key="1">
    <citation type="journal article" date="2014" name="PLoS Genet.">
        <title>The Genome of Spironucleus salmonicida Highlights a Fish Pathogen Adapted to Fluctuating Environments.</title>
        <authorList>
            <person name="Xu F."/>
            <person name="Jerlstrom-Hultqvist J."/>
            <person name="Einarsson E."/>
            <person name="Astvaldsson A."/>
            <person name="Svard S.G."/>
            <person name="Andersson J.O."/>
        </authorList>
    </citation>
    <scope>NUCLEOTIDE SEQUENCE</scope>
    <source>
        <strain evidence="7">ATCC 50377</strain>
    </source>
</reference>
<dbReference type="InterPro" id="IPR040048">
    <property type="entry name" value="ZNF277"/>
</dbReference>
<evidence type="ECO:0000259" key="5">
    <source>
        <dbReference type="PROSITE" id="PS00028"/>
    </source>
</evidence>
<dbReference type="PROSITE" id="PS00028">
    <property type="entry name" value="ZINC_FINGER_C2H2_1"/>
    <property type="match status" value="1"/>
</dbReference>
<evidence type="ECO:0000256" key="3">
    <source>
        <dbReference type="ARBA" id="ARBA00022833"/>
    </source>
</evidence>
<dbReference type="OrthoDB" id="278606at2759"/>
<evidence type="ECO:0000313" key="6">
    <source>
        <dbReference type="EMBL" id="EST43995.1"/>
    </source>
</evidence>
<dbReference type="SUPFAM" id="SSF57667">
    <property type="entry name" value="beta-beta-alpha zinc fingers"/>
    <property type="match status" value="2"/>
</dbReference>
<organism evidence="6">
    <name type="scientific">Spironucleus salmonicida</name>
    <dbReference type="NCBI Taxonomy" id="348837"/>
    <lineage>
        <taxon>Eukaryota</taxon>
        <taxon>Metamonada</taxon>
        <taxon>Diplomonadida</taxon>
        <taxon>Hexamitidae</taxon>
        <taxon>Hexamitinae</taxon>
        <taxon>Spironucleus</taxon>
    </lineage>
</organism>
<comment type="similarity">
    <text evidence="4">Belongs to the ZNF277 family.</text>
</comment>
<gene>
    <name evidence="6" type="ORF">SS50377_16304</name>
    <name evidence="7" type="ORF">SS50377_21222</name>
</gene>
<evidence type="ECO:0000313" key="8">
    <source>
        <dbReference type="Proteomes" id="UP000018208"/>
    </source>
</evidence>
<keyword evidence="8" id="KW-1185">Reference proteome</keyword>
<dbReference type="InterPro" id="IPR036236">
    <property type="entry name" value="Znf_C2H2_sf"/>
</dbReference>
<name>V6LHF4_9EUKA</name>